<proteinExistence type="predicted"/>
<evidence type="ECO:0000313" key="2">
    <source>
        <dbReference type="Proteomes" id="UP000278081"/>
    </source>
</evidence>
<dbReference type="AlphaFoldDB" id="A0A3S0SW19"/>
<protein>
    <submittedName>
        <fullName evidence="1">Uncharacterized protein</fullName>
    </submittedName>
</protein>
<accession>A0A3S0SW19</accession>
<dbReference type="Proteomes" id="UP000278081">
    <property type="component" value="Unassembled WGS sequence"/>
</dbReference>
<dbReference type="OrthoDB" id="8442224at2"/>
<sequence length="361" mass="40067">MGKLDKDRFQKELGIQYCLARGMMPFLEVVVQNSTDLTDTTETLTDLDVLGVGLKGDGGLFKTIIDCKSGNKMSAMNRAFWASGVREYVSADDAIIILKNTPVRSHRLSALTLGVDLHDEASFQDLGRIYDLGFPAKKHYQSSLEGWENLFDAYASSGWAAPLSLLIQAVAPVTLEPATTFRKILAELRAVKGNFDPSKPSHIAILLDCAASAMVLWSTMARDIRRFYDPTMDRTLFERTLRYYLWGGKEAYAIRQQLSEKLPGLERPRAVELPQWDGLVQFAGVIVASPNSAINSAFLAKEASLKGLVSSDEVNDASVNKRLQADKNARTLCKLMLKYLVLSCQLPREFLAVTDKIIDSF</sequence>
<reference evidence="1 2" key="1">
    <citation type="submission" date="2018-11" db="EMBL/GenBank/DDBJ databases">
        <title>Rhizobium chutanense sp. nov., isolated from root nodules of Phaseolus vulgaris in China.</title>
        <authorList>
            <person name="Huo Y."/>
        </authorList>
    </citation>
    <scope>NUCLEOTIDE SEQUENCE [LARGE SCALE GENOMIC DNA]</scope>
    <source>
        <strain evidence="1 2">C16</strain>
    </source>
</reference>
<comment type="caution">
    <text evidence="1">The sequence shown here is derived from an EMBL/GenBank/DDBJ whole genome shotgun (WGS) entry which is preliminary data.</text>
</comment>
<name>A0A3S0SW19_9HYPH</name>
<evidence type="ECO:0000313" key="1">
    <source>
        <dbReference type="EMBL" id="RUM05182.1"/>
    </source>
</evidence>
<dbReference type="RefSeq" id="WP_126910092.1">
    <property type="nucleotide sequence ID" value="NZ_ML133761.1"/>
</dbReference>
<organism evidence="1 2">
    <name type="scientific">Rhizobium chutanense</name>
    <dbReference type="NCBI Taxonomy" id="2035448"/>
    <lineage>
        <taxon>Bacteria</taxon>
        <taxon>Pseudomonadati</taxon>
        <taxon>Pseudomonadota</taxon>
        <taxon>Alphaproteobacteria</taxon>
        <taxon>Hyphomicrobiales</taxon>
        <taxon>Rhizobiaceae</taxon>
        <taxon>Rhizobium/Agrobacterium group</taxon>
        <taxon>Rhizobium</taxon>
    </lineage>
</organism>
<dbReference type="EMBL" id="RJTJ01000014">
    <property type="protein sequence ID" value="RUM05182.1"/>
    <property type="molecule type" value="Genomic_DNA"/>
</dbReference>
<gene>
    <name evidence="1" type="ORF">EFR84_17250</name>
</gene>